<dbReference type="RefSeq" id="WP_092752905.1">
    <property type="nucleotide sequence ID" value="NZ_FOCG01000001.1"/>
</dbReference>
<keyword evidence="2" id="KW-0732">Signal</keyword>
<evidence type="ECO:0000256" key="1">
    <source>
        <dbReference type="SAM" id="MobiDB-lite"/>
    </source>
</evidence>
<organism evidence="3 4">
    <name type="scientific">Hydrogenoanaerobacterium saccharovorans</name>
    <dbReference type="NCBI Taxonomy" id="474960"/>
    <lineage>
        <taxon>Bacteria</taxon>
        <taxon>Bacillati</taxon>
        <taxon>Bacillota</taxon>
        <taxon>Clostridia</taxon>
        <taxon>Eubacteriales</taxon>
        <taxon>Oscillospiraceae</taxon>
        <taxon>Hydrogenoanaerobacterium</taxon>
    </lineage>
</organism>
<proteinExistence type="predicted"/>
<dbReference type="AlphaFoldDB" id="A0A1H8AKE7"/>
<feature type="chain" id="PRO_5011737705" description="DUF2680 domain-containing protein" evidence="2">
    <location>
        <begin position="24"/>
        <end position="147"/>
    </location>
</feature>
<dbReference type="STRING" id="474960.SAMN05216180_1348"/>
<evidence type="ECO:0000313" key="4">
    <source>
        <dbReference type="Proteomes" id="UP000199158"/>
    </source>
</evidence>
<accession>A0A1H8AKE7</accession>
<reference evidence="3 4" key="1">
    <citation type="submission" date="2016-10" db="EMBL/GenBank/DDBJ databases">
        <authorList>
            <person name="de Groot N.N."/>
        </authorList>
    </citation>
    <scope>NUCLEOTIDE SEQUENCE [LARGE SCALE GENOMIC DNA]</scope>
    <source>
        <strain evidence="3 4">CGMCC 1.5070</strain>
    </source>
</reference>
<protein>
    <recommendedName>
        <fullName evidence="5">DUF2680 domain-containing protein</fullName>
    </recommendedName>
</protein>
<evidence type="ECO:0000313" key="3">
    <source>
        <dbReference type="EMBL" id="SEM70328.1"/>
    </source>
</evidence>
<gene>
    <name evidence="3" type="ORF">SAMN05216180_1348</name>
</gene>
<evidence type="ECO:0008006" key="5">
    <source>
        <dbReference type="Google" id="ProtNLM"/>
    </source>
</evidence>
<feature type="compositionally biased region" description="Gly residues" evidence="1">
    <location>
        <begin position="134"/>
        <end position="147"/>
    </location>
</feature>
<feature type="compositionally biased region" description="Gly residues" evidence="1">
    <location>
        <begin position="113"/>
        <end position="124"/>
    </location>
</feature>
<name>A0A1H8AKE7_9FIRM</name>
<evidence type="ECO:0000256" key="2">
    <source>
        <dbReference type="SAM" id="SignalP"/>
    </source>
</evidence>
<dbReference type="EMBL" id="FOCG01000001">
    <property type="protein sequence ID" value="SEM70328.1"/>
    <property type="molecule type" value="Genomic_DNA"/>
</dbReference>
<sequence>MKKLIVIGAAVFLLSVLSISAFAASVYNSPAEAVAGLTGRTVEDVTKERTESGKSYGAIANDAGKLDEFKKETQEIRKDILAEKVADGTITQGQADDALKAYEERQAFCDGTGSGNGGCGGNRNGAGRAQGQSRGWGAGNGMGMLNV</sequence>
<dbReference type="Proteomes" id="UP000199158">
    <property type="component" value="Unassembled WGS sequence"/>
</dbReference>
<dbReference type="OrthoDB" id="1809211at2"/>
<feature type="signal peptide" evidence="2">
    <location>
        <begin position="1"/>
        <end position="23"/>
    </location>
</feature>
<feature type="region of interest" description="Disordered" evidence="1">
    <location>
        <begin position="113"/>
        <end position="147"/>
    </location>
</feature>
<keyword evidence="4" id="KW-1185">Reference proteome</keyword>